<feature type="non-terminal residue" evidence="1">
    <location>
        <position position="1"/>
    </location>
</feature>
<evidence type="ECO:0000313" key="2">
    <source>
        <dbReference type="Proteomes" id="UP001163835"/>
    </source>
</evidence>
<name>A0ACC1TXB8_9AGAR</name>
<feature type="non-terminal residue" evidence="1">
    <location>
        <position position="86"/>
    </location>
</feature>
<comment type="caution">
    <text evidence="1">The sequence shown here is derived from an EMBL/GenBank/DDBJ whole genome shotgun (WGS) entry which is preliminary data.</text>
</comment>
<dbReference type="EMBL" id="MU795159">
    <property type="protein sequence ID" value="KAJ3809417.1"/>
    <property type="molecule type" value="Genomic_DNA"/>
</dbReference>
<proteinExistence type="predicted"/>
<dbReference type="Proteomes" id="UP001163835">
    <property type="component" value="Unassembled WGS sequence"/>
</dbReference>
<accession>A0ACC1TXB8</accession>
<sequence>IHNVFHVSSIIPVNKDTIIGHTQLPPPPVFLHKNRTEEREVKQILKMHVGSDGVKEYYLKWKDMDEYKNEWVSEVDINTPELLTEF</sequence>
<keyword evidence="2" id="KW-1185">Reference proteome</keyword>
<gene>
    <name evidence="1" type="ORF">F5876DRAFT_17436</name>
</gene>
<organism evidence="1 2">
    <name type="scientific">Lentinula aff. lateritia</name>
    <dbReference type="NCBI Taxonomy" id="2804960"/>
    <lineage>
        <taxon>Eukaryota</taxon>
        <taxon>Fungi</taxon>
        <taxon>Dikarya</taxon>
        <taxon>Basidiomycota</taxon>
        <taxon>Agaricomycotina</taxon>
        <taxon>Agaricomycetes</taxon>
        <taxon>Agaricomycetidae</taxon>
        <taxon>Agaricales</taxon>
        <taxon>Marasmiineae</taxon>
        <taxon>Omphalotaceae</taxon>
        <taxon>Lentinula</taxon>
    </lineage>
</organism>
<reference evidence="1" key="1">
    <citation type="submission" date="2022-09" db="EMBL/GenBank/DDBJ databases">
        <title>A Global Phylogenomic Analysis of the Shiitake Genus Lentinula.</title>
        <authorList>
            <consortium name="DOE Joint Genome Institute"/>
            <person name="Sierra-Patev S."/>
            <person name="Min B."/>
            <person name="Naranjo-Ortiz M."/>
            <person name="Looney B."/>
            <person name="Konkel Z."/>
            <person name="Slot J.C."/>
            <person name="Sakamoto Y."/>
            <person name="Steenwyk J.L."/>
            <person name="Rokas A."/>
            <person name="Carro J."/>
            <person name="Camarero S."/>
            <person name="Ferreira P."/>
            <person name="Molpeceres G."/>
            <person name="Ruiz-Duenas F.J."/>
            <person name="Serrano A."/>
            <person name="Henrissat B."/>
            <person name="Drula E."/>
            <person name="Hughes K.W."/>
            <person name="Mata J.L."/>
            <person name="Ishikawa N.K."/>
            <person name="Vargas-Isla R."/>
            <person name="Ushijima S."/>
            <person name="Smith C.A."/>
            <person name="Ahrendt S."/>
            <person name="Andreopoulos W."/>
            <person name="He G."/>
            <person name="Labutti K."/>
            <person name="Lipzen A."/>
            <person name="Ng V."/>
            <person name="Riley R."/>
            <person name="Sandor L."/>
            <person name="Barry K."/>
            <person name="Martinez A.T."/>
            <person name="Xiao Y."/>
            <person name="Gibbons J.G."/>
            <person name="Terashima K."/>
            <person name="Grigoriev I.V."/>
            <person name="Hibbett D.S."/>
        </authorList>
    </citation>
    <scope>NUCLEOTIDE SEQUENCE</scope>
    <source>
        <strain evidence="1">TMI1499</strain>
    </source>
</reference>
<evidence type="ECO:0000313" key="1">
    <source>
        <dbReference type="EMBL" id="KAJ3809417.1"/>
    </source>
</evidence>
<protein>
    <submittedName>
        <fullName evidence="1">Uncharacterized protein</fullName>
    </submittedName>
</protein>